<geneLocation type="plasmid" evidence="2 3">
    <name>pSAM1</name>
</geneLocation>
<dbReference type="Proteomes" id="UP000061018">
    <property type="component" value="Plasmid pSAM1"/>
</dbReference>
<protein>
    <submittedName>
        <fullName evidence="2">Putative phage tail</fullName>
    </submittedName>
</protein>
<dbReference type="RefSeq" id="WP_053143390.1">
    <property type="nucleotide sequence ID" value="NZ_CP012383.1"/>
</dbReference>
<dbReference type="EMBL" id="CP012383">
    <property type="protein sequence ID" value="AKZ60828.1"/>
    <property type="molecule type" value="Genomic_DNA"/>
</dbReference>
<dbReference type="KEGG" id="samb:SAM23877_p119"/>
<evidence type="ECO:0000256" key="1">
    <source>
        <dbReference type="SAM" id="Coils"/>
    </source>
</evidence>
<evidence type="ECO:0000313" key="2">
    <source>
        <dbReference type="EMBL" id="AKZ60828.1"/>
    </source>
</evidence>
<reference evidence="3" key="1">
    <citation type="journal article" date="2015" name="J. Biotechnol.">
        <title>Complete genome sequence of Streptomyces ambofaciens ATCC 23877, the spiramycin producer.</title>
        <authorList>
            <person name="Thibessard A."/>
            <person name="Haas D."/>
            <person name="Gerbaud C."/>
            <person name="Aigle B."/>
            <person name="Lautru S."/>
            <person name="Pernodet J.L."/>
            <person name="Leblond P."/>
        </authorList>
    </citation>
    <scope>NUCLEOTIDE SEQUENCE [LARGE SCALE GENOMIC DNA]</scope>
    <source>
        <strain evidence="3">ATCC 23877 / 3486 / DSM 40053 / JCM 4204 / NBRC 12836 / NRRL B-2516</strain>
        <plasmid evidence="3">pSAM1</plasmid>
    </source>
</reference>
<feature type="coiled-coil region" evidence="1">
    <location>
        <begin position="21"/>
        <end position="48"/>
    </location>
</feature>
<proteinExistence type="predicted"/>
<gene>
    <name evidence="2" type="ORF">SAM23877_p119</name>
</gene>
<keyword evidence="1" id="KW-0175">Coiled coil</keyword>
<organism evidence="2 3">
    <name type="scientific">Streptomyces ambofaciens (strain ATCC 23877 / 3486 / DSM 40053 / JCM 4204 / NBRC 12836 / NRRL B-2516)</name>
    <dbReference type="NCBI Taxonomy" id="278992"/>
    <lineage>
        <taxon>Bacteria</taxon>
        <taxon>Bacillati</taxon>
        <taxon>Actinomycetota</taxon>
        <taxon>Actinomycetes</taxon>
        <taxon>Kitasatosporales</taxon>
        <taxon>Streptomycetaceae</taxon>
        <taxon>Streptomyces</taxon>
    </lineage>
</organism>
<sequence>MSEWNLSVRLTGQGSDLASTLRDSAKEARKLKRRIKEARQELALLRAAAADDITVRLDVDAAHLRSDVTDALSAAGSGQGLGVRLDIDAAHLRDDVNAALTRAGDGQSIRIRLDLDADHLRSEVTSALTTAGAGQGLAVNLRLGNAMQLRREVEDAVRWAAWGHRIEIPIGLRDPMQLRRDVSDAVRWASMSQTITVRVTPDTSALRGLGSSIGGGSGGGANFGLAGLLPIATAAIPLIAGLAATLAPLAGILTATGGAATAFGVALAGQIGPLKEAAEAEKAYKDAVRDHGAASAEAAEAQLAYQRQIAALPPETQKAAAALSNLKTQFGDWSDDMAAFTMEPVTKSFAILQELLPHLSPQVESFSGSMDRLLDVAGGAISTPGFDALSDKVAALTDSSLDSFTDQVIHLLRVVSEGGSTDGALGQILDYARENGPEARAAIDAIGDAISTLAAGAAEAGPSMLTLVTAVANLVAALPPELVGILLQVAAGLKLIQLAGLGAAAVSGAVGRLSTSIATLGATSAAAGGGIAGFRAAVASLSAGARFGAAAAGIAAIVFALHELSDNKPAVQVDELSTSLNTLISTGKTTGVLSTNLDEMAASIAMVSKGASDNKLAQWTSDFGTWVGIAEGPGISTAKKNIDAWDQSMANLVKSGNLKQAKEQYDLLVKLWKTAGGDMGELKEATTGYTNALADHKFEQEMAAQSQGIFGEAAQQTASKLEAQKASADGLRQAIVALNDVNRAAGSAMSAFEQSIDDATAAAKEHGSALRMRDGELDLGSQKARDAEEVLSALAANTDAAATAAREQGRSWEYVTGIQERGKAAFVDAASAMGLSKAQAEALASSYLKIPDSKTTTFEMRTEDAIVGLESVISAIKRTPGSKSVTVNALTSDAVALLEELGFTVTRLPNGKFTVTANTATAKERLAAVQAARDALKNKTITISARDAASQAARAAAAAIAAVKSKQVTITARYRTIGIEGTVGRNNAKMNGYAQGGIVDYYAKGGIRAGNVSFFANGSDDRPDQHQAQIAPAGSYRVWGERETQGEGYVPFRRSARPRSRRITEEIVSRLGGDPRSIDWYAEGGISNWQYDPVSGSLYSPSDAIAAGKKTKKVKGKEVEYFDLAAVEKKLWKMGEATVAWNRNLEKVADRAGGDVARALASMGDEGMALAAKMAKGTDKYVASMSIALRRMMQEARAQLSDFTEQLDHATGSNRIFQDNLAKLAAMGYGDLASHLAGKGDQASMELAAEAAKSPSKAKKANDEVKQAKAQLTPDEMSKLIEIIAAITNKNVGIHQVADKTGLGEDEIIEVGNKSKTRLHQLLGGKAARFLSDLIKANKGQAYENGGIRAGLYATQGGIVRFAEPSTRGEAYIPLGQNKRGSATRVLGDVASRFGLGLTDGQAGRVVVIREQGPLVGESHFHIGDRQSDRDLARTIETRQGYQLRRLARGGVGARG</sequence>
<accession>A0A0K2B6H7</accession>
<keyword evidence="2" id="KW-0614">Plasmid</keyword>
<evidence type="ECO:0000313" key="3">
    <source>
        <dbReference type="Proteomes" id="UP000061018"/>
    </source>
</evidence>
<name>A0A0K2B6H7_STRA7</name>